<evidence type="ECO:0000256" key="1">
    <source>
        <dbReference type="SAM" id="MobiDB-lite"/>
    </source>
</evidence>
<dbReference type="Proteomes" id="UP000002640">
    <property type="component" value="Unassembled WGS sequence"/>
</dbReference>
<feature type="compositionally biased region" description="Polar residues" evidence="1">
    <location>
        <begin position="1"/>
        <end position="12"/>
    </location>
</feature>
<organism evidence="2 3">
    <name type="scientific">Phytophthora sojae (strain P6497)</name>
    <name type="common">Soybean stem and root rot agent</name>
    <name type="synonym">Phytophthora megasperma f. sp. glycines</name>
    <dbReference type="NCBI Taxonomy" id="1094619"/>
    <lineage>
        <taxon>Eukaryota</taxon>
        <taxon>Sar</taxon>
        <taxon>Stramenopiles</taxon>
        <taxon>Oomycota</taxon>
        <taxon>Peronosporomycetes</taxon>
        <taxon>Peronosporales</taxon>
        <taxon>Peronosporaceae</taxon>
        <taxon>Phytophthora</taxon>
    </lineage>
</organism>
<dbReference type="EMBL" id="JH159160">
    <property type="protein sequence ID" value="EGZ08977.1"/>
    <property type="molecule type" value="Genomic_DNA"/>
</dbReference>
<feature type="region of interest" description="Disordered" evidence="1">
    <location>
        <begin position="1"/>
        <end position="52"/>
    </location>
</feature>
<keyword evidence="3" id="KW-1185">Reference proteome</keyword>
<dbReference type="AlphaFoldDB" id="G5A6M2"/>
<dbReference type="InParanoid" id="G5A6M2"/>
<dbReference type="RefSeq" id="XP_009535610.1">
    <property type="nucleotide sequence ID" value="XM_009537315.1"/>
</dbReference>
<dbReference type="GeneID" id="20647742"/>
<protein>
    <submittedName>
        <fullName evidence="2">Uncharacterized protein</fullName>
    </submittedName>
</protein>
<name>G5A6M2_PHYSP</name>
<evidence type="ECO:0000313" key="2">
    <source>
        <dbReference type="EMBL" id="EGZ08977.1"/>
    </source>
</evidence>
<accession>G5A6M2</accession>
<proteinExistence type="predicted"/>
<reference evidence="2 3" key="1">
    <citation type="journal article" date="2006" name="Science">
        <title>Phytophthora genome sequences uncover evolutionary origins and mechanisms of pathogenesis.</title>
        <authorList>
            <person name="Tyler B.M."/>
            <person name="Tripathy S."/>
            <person name="Zhang X."/>
            <person name="Dehal P."/>
            <person name="Jiang R.H."/>
            <person name="Aerts A."/>
            <person name="Arredondo F.D."/>
            <person name="Baxter L."/>
            <person name="Bensasson D."/>
            <person name="Beynon J.L."/>
            <person name="Chapman J."/>
            <person name="Damasceno C.M."/>
            <person name="Dorrance A.E."/>
            <person name="Dou D."/>
            <person name="Dickerman A.W."/>
            <person name="Dubchak I.L."/>
            <person name="Garbelotto M."/>
            <person name="Gijzen M."/>
            <person name="Gordon S.G."/>
            <person name="Govers F."/>
            <person name="Grunwald N.J."/>
            <person name="Huang W."/>
            <person name="Ivors K.L."/>
            <person name="Jones R.W."/>
            <person name="Kamoun S."/>
            <person name="Krampis K."/>
            <person name="Lamour K.H."/>
            <person name="Lee M.K."/>
            <person name="McDonald W.H."/>
            <person name="Medina M."/>
            <person name="Meijer H.J."/>
            <person name="Nordberg E.K."/>
            <person name="Maclean D.J."/>
            <person name="Ospina-Giraldo M.D."/>
            <person name="Morris P.F."/>
            <person name="Phuntumart V."/>
            <person name="Putnam N.H."/>
            <person name="Rash S."/>
            <person name="Rose J.K."/>
            <person name="Sakihama Y."/>
            <person name="Salamov A.A."/>
            <person name="Savidor A."/>
            <person name="Scheuring C.F."/>
            <person name="Smith B.M."/>
            <person name="Sobral B.W."/>
            <person name="Terry A."/>
            <person name="Torto-Alalibo T.A."/>
            <person name="Win J."/>
            <person name="Xu Z."/>
            <person name="Zhang H."/>
            <person name="Grigoriev I.V."/>
            <person name="Rokhsar D.S."/>
            <person name="Boore J.L."/>
        </authorList>
    </citation>
    <scope>NUCLEOTIDE SEQUENCE [LARGE SCALE GENOMIC DNA]</scope>
    <source>
        <strain evidence="2 3">P6497</strain>
    </source>
</reference>
<gene>
    <name evidence="2" type="ORF">PHYSODRAFT_339381</name>
</gene>
<dbReference type="KEGG" id="psoj:PHYSODRAFT_339381"/>
<sequence length="77" mass="8469">MIMTSNDDNVSRSIIVHSPDASTPPPTSPVTIVPREEELTPPQRRPPVSLPRQVQECTMQRVLVTEKTSACKSASNK</sequence>
<evidence type="ECO:0000313" key="3">
    <source>
        <dbReference type="Proteomes" id="UP000002640"/>
    </source>
</evidence>